<organism evidence="2 3">
    <name type="scientific">Nocardia terrae</name>
    <dbReference type="NCBI Taxonomy" id="2675851"/>
    <lineage>
        <taxon>Bacteria</taxon>
        <taxon>Bacillati</taxon>
        <taxon>Actinomycetota</taxon>
        <taxon>Actinomycetes</taxon>
        <taxon>Mycobacteriales</taxon>
        <taxon>Nocardiaceae</taxon>
        <taxon>Nocardia</taxon>
    </lineage>
</organism>
<reference evidence="2 3" key="1">
    <citation type="submission" date="2019-12" db="EMBL/GenBank/DDBJ databases">
        <title>Nocardia sp. nov. ET3-3 isolated from soil.</title>
        <authorList>
            <person name="Kanchanasin P."/>
            <person name="Tanasupawat S."/>
            <person name="Yuki M."/>
            <person name="Kudo T."/>
        </authorList>
    </citation>
    <scope>NUCLEOTIDE SEQUENCE [LARGE SCALE GENOMIC DNA]</scope>
    <source>
        <strain evidence="2 3">ET3-3</strain>
    </source>
</reference>
<dbReference type="EMBL" id="WRPP01000006">
    <property type="protein sequence ID" value="MVU81109.1"/>
    <property type="molecule type" value="Genomic_DNA"/>
</dbReference>
<dbReference type="Pfam" id="PF02575">
    <property type="entry name" value="YbaB_DNA_bd"/>
    <property type="match status" value="1"/>
</dbReference>
<dbReference type="RefSeq" id="WP_157390748.1">
    <property type="nucleotide sequence ID" value="NZ_WRPP01000006.1"/>
</dbReference>
<evidence type="ECO:0000256" key="1">
    <source>
        <dbReference type="SAM" id="MobiDB-lite"/>
    </source>
</evidence>
<dbReference type="AlphaFoldDB" id="A0A7K1V3T6"/>
<name>A0A7K1V3T6_9NOCA</name>
<evidence type="ECO:0000313" key="2">
    <source>
        <dbReference type="EMBL" id="MVU81109.1"/>
    </source>
</evidence>
<sequence>MGLNPDAESTAARSSRIQSAILQVRGKAQTSGGAVAIETDVNGMITDLQISQAAMSVDPGRLAQAITQCHGTAVERAKDEAIKVIEELQDSPQLSPRQAAHGAQTALSPDAWEEPTPLRITHSM</sequence>
<dbReference type="SUPFAM" id="SSF82607">
    <property type="entry name" value="YbaB-like"/>
    <property type="match status" value="1"/>
</dbReference>
<dbReference type="Gene3D" id="3.30.1310.10">
    <property type="entry name" value="Nucleoid-associated protein YbaB-like domain"/>
    <property type="match status" value="1"/>
</dbReference>
<dbReference type="Proteomes" id="UP000466794">
    <property type="component" value="Unassembled WGS sequence"/>
</dbReference>
<protein>
    <recommendedName>
        <fullName evidence="4">YbaB/EbfC family nucleoid-associated protein</fullName>
    </recommendedName>
</protein>
<dbReference type="InterPro" id="IPR004401">
    <property type="entry name" value="YbaB/EbfC"/>
</dbReference>
<accession>A0A7K1V3T6</accession>
<evidence type="ECO:0008006" key="4">
    <source>
        <dbReference type="Google" id="ProtNLM"/>
    </source>
</evidence>
<evidence type="ECO:0000313" key="3">
    <source>
        <dbReference type="Proteomes" id="UP000466794"/>
    </source>
</evidence>
<feature type="region of interest" description="Disordered" evidence="1">
    <location>
        <begin position="89"/>
        <end position="124"/>
    </location>
</feature>
<keyword evidence="3" id="KW-1185">Reference proteome</keyword>
<dbReference type="InterPro" id="IPR036894">
    <property type="entry name" value="YbaB-like_sf"/>
</dbReference>
<comment type="caution">
    <text evidence="2">The sequence shown here is derived from an EMBL/GenBank/DDBJ whole genome shotgun (WGS) entry which is preliminary data.</text>
</comment>
<dbReference type="GO" id="GO:0003677">
    <property type="term" value="F:DNA binding"/>
    <property type="evidence" value="ECO:0007669"/>
    <property type="project" value="InterPro"/>
</dbReference>
<gene>
    <name evidence="2" type="ORF">GPX89_28165</name>
</gene>
<proteinExistence type="predicted"/>